<evidence type="ECO:0000256" key="4">
    <source>
        <dbReference type="ARBA" id="ARBA00022692"/>
    </source>
</evidence>
<evidence type="ECO:0000256" key="9">
    <source>
        <dbReference type="NCBIfam" id="TIGR00445"/>
    </source>
</evidence>
<evidence type="ECO:0000256" key="5">
    <source>
        <dbReference type="ARBA" id="ARBA00022842"/>
    </source>
</evidence>
<keyword evidence="8" id="KW-0961">Cell wall biogenesis/degradation</keyword>
<dbReference type="CDD" id="cd06852">
    <property type="entry name" value="GT_MraY"/>
    <property type="match status" value="1"/>
</dbReference>
<evidence type="ECO:0000256" key="1">
    <source>
        <dbReference type="ARBA" id="ARBA00004141"/>
    </source>
</evidence>
<feature type="transmembrane region" description="Helical" evidence="8">
    <location>
        <begin position="47"/>
        <end position="71"/>
    </location>
</feature>
<keyword evidence="7 8" id="KW-0472">Membrane</keyword>
<comment type="function">
    <text evidence="8">Catalyzes the initial step of the lipid cycle reactions in the biosynthesis of the cell wall peptidoglycan: transfers peptidoglycan precursor phospho-MurNAc-pentapeptide from UDP-MurNAc-pentapeptide onto the lipid carrier undecaprenyl phosphate, yielding undecaprenyl-pyrophosphoryl-MurNAc-pentapeptide, known as lipid I.</text>
</comment>
<evidence type="ECO:0000256" key="7">
    <source>
        <dbReference type="ARBA" id="ARBA00023136"/>
    </source>
</evidence>
<comment type="caution">
    <text evidence="10">The sequence shown here is derived from an EMBL/GenBank/DDBJ whole genome shotgun (WGS) entry which is preliminary data.</text>
</comment>
<feature type="transmembrane region" description="Helical" evidence="8">
    <location>
        <begin position="226"/>
        <end position="247"/>
    </location>
</feature>
<keyword evidence="3 8" id="KW-0808">Transferase</keyword>
<dbReference type="InterPro" id="IPR000715">
    <property type="entry name" value="Glycosyl_transferase_4"/>
</dbReference>
<name>A0ABV8CW64_9STRE</name>
<reference evidence="11" key="1">
    <citation type="journal article" date="2019" name="Int. J. Syst. Evol. Microbiol.">
        <title>The Global Catalogue of Microorganisms (GCM) 10K type strain sequencing project: providing services to taxonomists for standard genome sequencing and annotation.</title>
        <authorList>
            <consortium name="The Broad Institute Genomics Platform"/>
            <consortium name="The Broad Institute Genome Sequencing Center for Infectious Disease"/>
            <person name="Wu L."/>
            <person name="Ma J."/>
        </authorList>
    </citation>
    <scope>NUCLEOTIDE SEQUENCE [LARGE SCALE GENOMIC DNA]</scope>
    <source>
        <strain evidence="11">CCUG 67170</strain>
    </source>
</reference>
<feature type="transmembrane region" description="Helical" evidence="8">
    <location>
        <begin position="316"/>
        <end position="334"/>
    </location>
</feature>
<keyword evidence="8" id="KW-0132">Cell division</keyword>
<dbReference type="InterPro" id="IPR003524">
    <property type="entry name" value="PNAcMuramoyl-5peptid_Trfase"/>
</dbReference>
<feature type="transmembrane region" description="Helical" evidence="8">
    <location>
        <begin position="118"/>
        <end position="134"/>
    </location>
</feature>
<feature type="transmembrane region" description="Helical" evidence="8">
    <location>
        <begin position="146"/>
        <end position="165"/>
    </location>
</feature>
<comment type="pathway">
    <text evidence="8">Cell wall biogenesis; peptidoglycan biosynthesis.</text>
</comment>
<dbReference type="RefSeq" id="WP_380426724.1">
    <property type="nucleotide sequence ID" value="NZ_JBHRZV010000049.1"/>
</dbReference>
<organism evidence="10 11">
    <name type="scientific">Streptococcus caprae</name>
    <dbReference type="NCBI Taxonomy" id="1640501"/>
    <lineage>
        <taxon>Bacteria</taxon>
        <taxon>Bacillati</taxon>
        <taxon>Bacillota</taxon>
        <taxon>Bacilli</taxon>
        <taxon>Lactobacillales</taxon>
        <taxon>Streptococcaceae</taxon>
        <taxon>Streptococcus</taxon>
    </lineage>
</organism>
<dbReference type="Proteomes" id="UP001595807">
    <property type="component" value="Unassembled WGS sequence"/>
</dbReference>
<dbReference type="Pfam" id="PF00953">
    <property type="entry name" value="Glycos_transf_4"/>
    <property type="match status" value="1"/>
</dbReference>
<dbReference type="GO" id="GO:0016740">
    <property type="term" value="F:transferase activity"/>
    <property type="evidence" value="ECO:0007669"/>
    <property type="project" value="UniProtKB-KW"/>
</dbReference>
<keyword evidence="6 8" id="KW-1133">Transmembrane helix</keyword>
<feature type="transmembrane region" description="Helical" evidence="8">
    <location>
        <begin position="77"/>
        <end position="98"/>
    </location>
</feature>
<comment type="similarity">
    <text evidence="2 8">Belongs to the glycosyltransferase 4 family. MraY subfamily.</text>
</comment>
<feature type="transmembrane region" description="Helical" evidence="8">
    <location>
        <begin position="6"/>
        <end position="26"/>
    </location>
</feature>
<dbReference type="HAMAP" id="MF_00038">
    <property type="entry name" value="MraY"/>
    <property type="match status" value="1"/>
</dbReference>
<comment type="catalytic activity">
    <reaction evidence="8">
        <text>UDP-N-acetyl-alpha-D-muramoyl-L-alanyl-gamma-D-glutamyl-L-lysyl-D-alanyl-D-alanine + di-trans,octa-cis-undecaprenyl phosphate = Mur2Ac(oyl-L-Ala-gamma-D-Glu-L-Lys-D-Ala-D-Ala)-di-trans,octa-cis-undecaprenyl diphosphate + UMP</text>
        <dbReference type="Rhea" id="RHEA:21920"/>
        <dbReference type="ChEBI" id="CHEBI:57865"/>
        <dbReference type="ChEBI" id="CHEBI:60032"/>
        <dbReference type="ChEBI" id="CHEBI:60392"/>
        <dbReference type="ChEBI" id="CHEBI:70758"/>
        <dbReference type="EC" id="2.7.8.13"/>
    </reaction>
</comment>
<evidence type="ECO:0000313" key="10">
    <source>
        <dbReference type="EMBL" id="MFC3928302.1"/>
    </source>
</evidence>
<dbReference type="NCBIfam" id="TIGR00445">
    <property type="entry name" value="mraY"/>
    <property type="match status" value="1"/>
</dbReference>
<comment type="subcellular location">
    <subcellularLocation>
        <location evidence="8">Cell membrane</location>
        <topology evidence="8">Multi-pass membrane protein</topology>
    </subcellularLocation>
    <subcellularLocation>
        <location evidence="1">Membrane</location>
        <topology evidence="1">Multi-pass membrane protein</topology>
    </subcellularLocation>
</comment>
<keyword evidence="11" id="KW-1185">Reference proteome</keyword>
<dbReference type="EMBL" id="JBHRZV010000049">
    <property type="protein sequence ID" value="MFC3928302.1"/>
    <property type="molecule type" value="Genomic_DNA"/>
</dbReference>
<keyword evidence="4 8" id="KW-0812">Transmembrane</keyword>
<keyword evidence="8" id="KW-0133">Cell shape</keyword>
<accession>A0ABV8CW64</accession>
<keyword evidence="5 8" id="KW-0460">Magnesium</keyword>
<dbReference type="PANTHER" id="PTHR22926:SF5">
    <property type="entry name" value="PHOSPHO-N-ACETYLMURAMOYL-PENTAPEPTIDE-TRANSFERASE HOMOLOG"/>
    <property type="match status" value="1"/>
</dbReference>
<keyword evidence="8" id="KW-1003">Cell membrane</keyword>
<dbReference type="EC" id="2.7.8.13" evidence="8 9"/>
<proteinExistence type="inferred from homology"/>
<evidence type="ECO:0000256" key="2">
    <source>
        <dbReference type="ARBA" id="ARBA00005583"/>
    </source>
</evidence>
<dbReference type="PANTHER" id="PTHR22926">
    <property type="entry name" value="PHOSPHO-N-ACETYLMURAMOYL-PENTAPEPTIDE-TRANSFERASE"/>
    <property type="match status" value="1"/>
</dbReference>
<protein>
    <recommendedName>
        <fullName evidence="8 9">Phospho-N-acetylmuramoyl-pentapeptide-transferase</fullName>
        <ecNumber evidence="8 9">2.7.8.13</ecNumber>
    </recommendedName>
    <alternativeName>
        <fullName evidence="8">UDP-MurNAc-pentapeptide phosphotransferase</fullName>
    </alternativeName>
</protein>
<sequence>MLLALFAGLLSFLATALAMPYFIRFYQIKKIGGQQMHEDVKQHLAKAGTPTMGGTVFLLVGLIVSLLFSSIQGLSGTHLGATIAILSVVLIYGAIGFLDDFLKIFKKINQGLTSWQKMAMQIIGGLLFYFIHVRPSGTDSLNVLGFNLHLGVLYVFFVLFWVVGFSNAVNLTDGIDGLASISVAISLFFYGVIAYVQKQFDVLLIIVVFIGALLGFFVFNRKPAKVFMGDVGSLALGAMLAVISIALRQEWTLLIIGLVYVLETSSVMLQVAYFKWTKKRTGEGKRIFRMTPLHHHFELGGLTGKGSQWSEWKVDGFFWTLSCLAGLLVLAILYL</sequence>
<dbReference type="Pfam" id="PF10555">
    <property type="entry name" value="MraY_sig1"/>
    <property type="match status" value="1"/>
</dbReference>
<gene>
    <name evidence="8 10" type="primary">mraY</name>
    <name evidence="10" type="ORF">ACFORF_06960</name>
</gene>
<keyword evidence="8" id="KW-0131">Cell cycle</keyword>
<evidence type="ECO:0000313" key="11">
    <source>
        <dbReference type="Proteomes" id="UP001595807"/>
    </source>
</evidence>
<evidence type="ECO:0000256" key="6">
    <source>
        <dbReference type="ARBA" id="ARBA00022989"/>
    </source>
</evidence>
<keyword evidence="8" id="KW-0573">Peptidoglycan synthesis</keyword>
<evidence type="ECO:0000256" key="3">
    <source>
        <dbReference type="ARBA" id="ARBA00022679"/>
    </source>
</evidence>
<dbReference type="InterPro" id="IPR018480">
    <property type="entry name" value="PNAcMuramoyl-5peptid_Trfase_CS"/>
</dbReference>
<comment type="cofactor">
    <cofactor evidence="8">
        <name>Mg(2+)</name>
        <dbReference type="ChEBI" id="CHEBI:18420"/>
    </cofactor>
</comment>
<evidence type="ECO:0000256" key="8">
    <source>
        <dbReference type="HAMAP-Rule" id="MF_00038"/>
    </source>
</evidence>
<dbReference type="PROSITE" id="PS01348">
    <property type="entry name" value="MRAY_2"/>
    <property type="match status" value="1"/>
</dbReference>
<feature type="transmembrane region" description="Helical" evidence="8">
    <location>
        <begin position="177"/>
        <end position="196"/>
    </location>
</feature>
<feature type="transmembrane region" description="Helical" evidence="8">
    <location>
        <begin position="202"/>
        <end position="219"/>
    </location>
</feature>
<feature type="transmembrane region" description="Helical" evidence="8">
    <location>
        <begin position="253"/>
        <end position="276"/>
    </location>
</feature>
<keyword evidence="8" id="KW-0479">Metal-binding</keyword>